<evidence type="ECO:0000313" key="2">
    <source>
        <dbReference type="Proteomes" id="UP000008553"/>
    </source>
</evidence>
<dbReference type="EMBL" id="AABL01002701">
    <property type="protein sequence ID" value="EAA19822.1"/>
    <property type="molecule type" value="Genomic_DNA"/>
</dbReference>
<dbReference type="Proteomes" id="UP000008553">
    <property type="component" value="Unassembled WGS sequence"/>
</dbReference>
<organism evidence="1 2">
    <name type="scientific">Plasmodium yoelii yoelii</name>
    <dbReference type="NCBI Taxonomy" id="73239"/>
    <lineage>
        <taxon>Eukaryota</taxon>
        <taxon>Sar</taxon>
        <taxon>Alveolata</taxon>
        <taxon>Apicomplexa</taxon>
        <taxon>Aconoidasida</taxon>
        <taxon>Haemosporida</taxon>
        <taxon>Plasmodiidae</taxon>
        <taxon>Plasmodium</taxon>
        <taxon>Plasmodium (Vinckeia)</taxon>
    </lineage>
</organism>
<dbReference type="PaxDb" id="73239-Q7R827"/>
<evidence type="ECO:0000313" key="1">
    <source>
        <dbReference type="EMBL" id="EAA19822.1"/>
    </source>
</evidence>
<sequence>MRLRNNDELIHLYVLLKLLSHIYKRYHIYTNVITYIQT</sequence>
<name>Q7R827_PLAYO</name>
<protein>
    <submittedName>
        <fullName evidence="1">Uncharacterized protein</fullName>
    </submittedName>
</protein>
<accession>Q7R827</accession>
<proteinExistence type="predicted"/>
<keyword evidence="2" id="KW-1185">Reference proteome</keyword>
<comment type="caution">
    <text evidence="1">The sequence shown here is derived from an EMBL/GenBank/DDBJ whole genome shotgun (WGS) entry which is preliminary data.</text>
</comment>
<dbReference type="InParanoid" id="Q7R827"/>
<dbReference type="AlphaFoldDB" id="Q7R827"/>
<gene>
    <name evidence="1" type="ORF">PY07396</name>
</gene>
<reference evidence="1 2" key="1">
    <citation type="journal article" date="2002" name="Nature">
        <title>Genome sequence and comparative analysis of the model rodent malaria parasite Plasmodium yoelii yoelii.</title>
        <authorList>
            <person name="Carlton J.M."/>
            <person name="Angiuoli S.V."/>
            <person name="Suh B.B."/>
            <person name="Kooij T.W."/>
            <person name="Pertea M."/>
            <person name="Silva J.C."/>
            <person name="Ermolaeva M.D."/>
            <person name="Allen J.E."/>
            <person name="Selengut J.D."/>
            <person name="Koo H.L."/>
            <person name="Peterson J.D."/>
            <person name="Pop M."/>
            <person name="Kosack D.S."/>
            <person name="Shumway M.F."/>
            <person name="Bidwell S.L."/>
            <person name="Shallom S.J."/>
            <person name="van Aken S.E."/>
            <person name="Riedmuller S.B."/>
            <person name="Feldblyum T.V."/>
            <person name="Cho J.K."/>
            <person name="Quackenbush J."/>
            <person name="Sedegah M."/>
            <person name="Shoaibi A."/>
            <person name="Cummings L.M."/>
            <person name="Florens L."/>
            <person name="Yates J.R."/>
            <person name="Raine J.D."/>
            <person name="Sinden R.E."/>
            <person name="Harris M.A."/>
            <person name="Cunningham D.A."/>
            <person name="Preiser P.R."/>
            <person name="Bergman L.W."/>
            <person name="Vaidya A.B."/>
            <person name="van Lin L.H."/>
            <person name="Janse C.J."/>
            <person name="Waters A.P."/>
            <person name="Smith H.O."/>
            <person name="White O.R."/>
            <person name="Salzberg S.L."/>
            <person name="Venter J.C."/>
            <person name="Fraser C.M."/>
            <person name="Hoffman S.L."/>
            <person name="Gardner M.J."/>
            <person name="Carucci D.J."/>
        </authorList>
    </citation>
    <scope>NUCLEOTIDE SEQUENCE [LARGE SCALE GENOMIC DNA]</scope>
    <source>
        <strain evidence="1 2">17XNL</strain>
    </source>
</reference>